<dbReference type="Pfam" id="PF22936">
    <property type="entry name" value="Pol_BBD"/>
    <property type="match status" value="1"/>
</dbReference>
<dbReference type="PANTHER" id="PTHR47481">
    <property type="match status" value="1"/>
</dbReference>
<evidence type="ECO:0000259" key="2">
    <source>
        <dbReference type="Pfam" id="PF22936"/>
    </source>
</evidence>
<feature type="domain" description="Retrovirus-related Pol polyprotein from transposon TNT 1-94-like beta-barrel" evidence="2">
    <location>
        <begin position="379"/>
        <end position="455"/>
    </location>
</feature>
<accession>A0AAQ3T4N8</accession>
<reference evidence="3 4" key="1">
    <citation type="submission" date="2024-02" db="EMBL/GenBank/DDBJ databases">
        <title>High-quality chromosome-scale genome assembly of Pensacola bahiagrass (Paspalum notatum Flugge var. saurae).</title>
        <authorList>
            <person name="Vega J.M."/>
            <person name="Podio M."/>
            <person name="Orjuela J."/>
            <person name="Siena L.A."/>
            <person name="Pessino S.C."/>
            <person name="Combes M.C."/>
            <person name="Mariac C."/>
            <person name="Albertini E."/>
            <person name="Pupilli F."/>
            <person name="Ortiz J.P.A."/>
            <person name="Leblanc O."/>
        </authorList>
    </citation>
    <scope>NUCLEOTIDE SEQUENCE [LARGE SCALE GENOMIC DNA]</scope>
    <source>
        <strain evidence="3">R1</strain>
        <tissue evidence="3">Leaf</tissue>
    </source>
</reference>
<keyword evidence="4" id="KW-1185">Reference proteome</keyword>
<evidence type="ECO:0000313" key="3">
    <source>
        <dbReference type="EMBL" id="WVZ65184.1"/>
    </source>
</evidence>
<gene>
    <name evidence="3" type="ORF">U9M48_014593</name>
</gene>
<dbReference type="AlphaFoldDB" id="A0AAQ3T4N8"/>
<dbReference type="InterPro" id="IPR054722">
    <property type="entry name" value="PolX-like_BBD"/>
</dbReference>
<sequence>MSSSSSDSGSPPSSPDRDIPEVQTTPAPASQVQLINIKTHVPMVLDFKDANYGPWRLCFLAVFAKFGLLDHVNGAAAQGTSDWVQNDYSIISWLYCTISTDLLRTVQTRRDTAYSLWRSIRGLFRNNAATRSVYLSAEFRNVYQGDMSVMAYCTKVKQLADQLGDLGAPVSEPDLITTLLCGLNPRLQHAISSLTVNKLPSFLKVRSHLLLEEHRADKTQQLAQRSALLAQQHSTDGAPATPPAPATGLVAQPNATTGAGSSTSRGGKKSKNKKKGSGGGSFSNTSHSGSPQIPASWNNPWAGMCQTWPVAARPPLPPPSTGVLGPRPNVPPAQAYFNAPTPSVPAAPSSSTPSWDQAALINALNAMSMQSSSAGPSNWVMDTGASNHMANHGNLLSLSPAPYSARILVGNGSFLPVSHSGYSTIPTASRALHLQNILVAPKLVQNLLSVRTLTRDNSVSVEFDPRGFSIKDLCTKTELLRCDSAGDLYPLTASAATALVAHSTARWHKRLGHPSNNSLSQVLSSFDFQFLSAISLLGRGSDDSSLSAESPSL</sequence>
<feature type="compositionally biased region" description="Low complexity" evidence="1">
    <location>
        <begin position="256"/>
        <end position="265"/>
    </location>
</feature>
<organism evidence="3 4">
    <name type="scientific">Paspalum notatum var. saurae</name>
    <dbReference type="NCBI Taxonomy" id="547442"/>
    <lineage>
        <taxon>Eukaryota</taxon>
        <taxon>Viridiplantae</taxon>
        <taxon>Streptophyta</taxon>
        <taxon>Embryophyta</taxon>
        <taxon>Tracheophyta</taxon>
        <taxon>Spermatophyta</taxon>
        <taxon>Magnoliopsida</taxon>
        <taxon>Liliopsida</taxon>
        <taxon>Poales</taxon>
        <taxon>Poaceae</taxon>
        <taxon>PACMAD clade</taxon>
        <taxon>Panicoideae</taxon>
        <taxon>Andropogonodae</taxon>
        <taxon>Paspaleae</taxon>
        <taxon>Paspalinae</taxon>
        <taxon>Paspalum</taxon>
    </lineage>
</organism>
<feature type="compositionally biased region" description="Basic residues" evidence="1">
    <location>
        <begin position="266"/>
        <end position="276"/>
    </location>
</feature>
<proteinExistence type="predicted"/>
<feature type="compositionally biased region" description="Low complexity" evidence="1">
    <location>
        <begin position="1"/>
        <end position="11"/>
    </location>
</feature>
<dbReference type="EMBL" id="CP144747">
    <property type="protein sequence ID" value="WVZ65184.1"/>
    <property type="molecule type" value="Genomic_DNA"/>
</dbReference>
<dbReference type="PANTHER" id="PTHR47481:SF41">
    <property type="entry name" value="COPIA-LIKE POLYPROTEIN_RETROTRANSPOSON"/>
    <property type="match status" value="1"/>
</dbReference>
<dbReference type="Proteomes" id="UP001341281">
    <property type="component" value="Chromosome 03"/>
</dbReference>
<dbReference type="Pfam" id="PF14223">
    <property type="entry name" value="Retrotran_gag_2"/>
    <property type="match status" value="1"/>
</dbReference>
<evidence type="ECO:0000313" key="4">
    <source>
        <dbReference type="Proteomes" id="UP001341281"/>
    </source>
</evidence>
<feature type="region of interest" description="Disordered" evidence="1">
    <location>
        <begin position="1"/>
        <end position="25"/>
    </location>
</feature>
<protein>
    <recommendedName>
        <fullName evidence="2">Retrovirus-related Pol polyprotein from transposon TNT 1-94-like beta-barrel domain-containing protein</fullName>
    </recommendedName>
</protein>
<evidence type="ECO:0000256" key="1">
    <source>
        <dbReference type="SAM" id="MobiDB-lite"/>
    </source>
</evidence>
<name>A0AAQ3T4N8_PASNO</name>
<feature type="region of interest" description="Disordered" evidence="1">
    <location>
        <begin position="227"/>
        <end position="300"/>
    </location>
</feature>